<dbReference type="Proteomes" id="UP001153148">
    <property type="component" value="Unassembled WGS sequence"/>
</dbReference>
<feature type="non-terminal residue" evidence="11">
    <location>
        <position position="1"/>
    </location>
</feature>
<protein>
    <recommendedName>
        <fullName evidence="10">Sphingomyelin synthase-like domain-containing protein</fullName>
    </recommendedName>
</protein>
<name>A0ABN7NYT4_TIMPD</name>
<feature type="domain" description="Sphingomyelin synthase-like" evidence="10">
    <location>
        <begin position="282"/>
        <end position="314"/>
    </location>
</feature>
<evidence type="ECO:0000256" key="2">
    <source>
        <dbReference type="ARBA" id="ARBA00005441"/>
    </source>
</evidence>
<dbReference type="EMBL" id="CAJPIN010006974">
    <property type="protein sequence ID" value="CAG2058284.1"/>
    <property type="molecule type" value="Genomic_DNA"/>
</dbReference>
<evidence type="ECO:0000256" key="6">
    <source>
        <dbReference type="ARBA" id="ARBA00022989"/>
    </source>
</evidence>
<proteinExistence type="inferred from homology"/>
<sequence length="363" mass="42401">ILHVCYNILKVTYLDLEPKVLGDIKRLSLSIRRLQADNQQLLLNLGFDPHTLISTSITLLGTTSSTFLHQPFYSVRRSSVGTTSEPPLYMDLDHPVHNHQHTPPLSVDGQTPTLRPEIWKTLIGLGYLFVVTWITAFVMVIVHDRVPDMKKYPPLPDIFLDNVPHIPWAFHMCELTGTFMLFIWIAVLMFHKHRFILLRRFFALSGTVFLLRCVTMLITSLSVPGSHLECNPRGSSDYFKKHGDLWAKVQQAYVIWRRFKVCALVWPHCCPHHAKLLHYRIYTKPFVFPAHEHYSIDIFVAFYITSRLFLYYHTLANNQALMQRDSKRTRIWFPLFSFFESSINGMIPNEYESPLIPLRLFIF</sequence>
<reference evidence="11" key="1">
    <citation type="submission" date="2021-03" db="EMBL/GenBank/DDBJ databases">
        <authorList>
            <person name="Tran Van P."/>
        </authorList>
    </citation>
    <scope>NUCLEOTIDE SEQUENCE</scope>
</reference>
<gene>
    <name evidence="11" type="ORF">TPAB3V08_LOCUS5256</name>
</gene>
<evidence type="ECO:0000256" key="7">
    <source>
        <dbReference type="ARBA" id="ARBA00023098"/>
    </source>
</evidence>
<keyword evidence="7" id="KW-0443">Lipid metabolism</keyword>
<evidence type="ECO:0000256" key="4">
    <source>
        <dbReference type="ARBA" id="ARBA00022692"/>
    </source>
</evidence>
<comment type="caution">
    <text evidence="11">The sequence shown here is derived from an EMBL/GenBank/DDBJ whole genome shotgun (WGS) entry which is preliminary data.</text>
</comment>
<keyword evidence="5" id="KW-0746">Sphingolipid metabolism</keyword>
<evidence type="ECO:0000256" key="1">
    <source>
        <dbReference type="ARBA" id="ARBA00004141"/>
    </source>
</evidence>
<feature type="transmembrane region" description="Helical" evidence="9">
    <location>
        <begin position="201"/>
        <end position="223"/>
    </location>
</feature>
<evidence type="ECO:0000256" key="5">
    <source>
        <dbReference type="ARBA" id="ARBA00022919"/>
    </source>
</evidence>
<dbReference type="PANTHER" id="PTHR21290">
    <property type="entry name" value="SPHINGOMYELIN SYNTHETASE"/>
    <property type="match status" value="1"/>
</dbReference>
<evidence type="ECO:0000256" key="3">
    <source>
        <dbReference type="ARBA" id="ARBA00022679"/>
    </source>
</evidence>
<evidence type="ECO:0000313" key="12">
    <source>
        <dbReference type="Proteomes" id="UP001153148"/>
    </source>
</evidence>
<comment type="similarity">
    <text evidence="2">Belongs to the sphingomyelin synthase family.</text>
</comment>
<keyword evidence="4 9" id="KW-0812">Transmembrane</keyword>
<feature type="transmembrane region" description="Helical" evidence="9">
    <location>
        <begin position="168"/>
        <end position="189"/>
    </location>
</feature>
<organism evidence="11 12">
    <name type="scientific">Timema podura</name>
    <name type="common">Walking stick</name>
    <dbReference type="NCBI Taxonomy" id="61482"/>
    <lineage>
        <taxon>Eukaryota</taxon>
        <taxon>Metazoa</taxon>
        <taxon>Ecdysozoa</taxon>
        <taxon>Arthropoda</taxon>
        <taxon>Hexapoda</taxon>
        <taxon>Insecta</taxon>
        <taxon>Pterygota</taxon>
        <taxon>Neoptera</taxon>
        <taxon>Polyneoptera</taxon>
        <taxon>Phasmatodea</taxon>
        <taxon>Timematodea</taxon>
        <taxon>Timematoidea</taxon>
        <taxon>Timematidae</taxon>
        <taxon>Timema</taxon>
    </lineage>
</organism>
<dbReference type="InterPro" id="IPR045221">
    <property type="entry name" value="Sphingomyelin_synth-like"/>
</dbReference>
<comment type="subcellular location">
    <subcellularLocation>
        <location evidence="1">Membrane</location>
        <topology evidence="1">Multi-pass membrane protein</topology>
    </subcellularLocation>
</comment>
<feature type="non-terminal residue" evidence="11">
    <location>
        <position position="363"/>
    </location>
</feature>
<evidence type="ECO:0000256" key="9">
    <source>
        <dbReference type="SAM" id="Phobius"/>
    </source>
</evidence>
<dbReference type="InterPro" id="IPR025749">
    <property type="entry name" value="Sphingomyelin_synth-like_dom"/>
</dbReference>
<keyword evidence="3" id="KW-0808">Transferase</keyword>
<evidence type="ECO:0000259" key="10">
    <source>
        <dbReference type="Pfam" id="PF14360"/>
    </source>
</evidence>
<accession>A0ABN7NYT4</accession>
<dbReference type="Pfam" id="PF14360">
    <property type="entry name" value="PAP2_C"/>
    <property type="match status" value="1"/>
</dbReference>
<keyword evidence="6 9" id="KW-1133">Transmembrane helix</keyword>
<dbReference type="PANTHER" id="PTHR21290:SF25">
    <property type="entry name" value="SPHINGOMYELIN SYNTHASE-RELATED PROTEIN 1"/>
    <property type="match status" value="1"/>
</dbReference>
<keyword evidence="12" id="KW-1185">Reference proteome</keyword>
<keyword evidence="8 9" id="KW-0472">Membrane</keyword>
<feature type="transmembrane region" description="Helical" evidence="9">
    <location>
        <begin position="122"/>
        <end position="142"/>
    </location>
</feature>
<evidence type="ECO:0000313" key="11">
    <source>
        <dbReference type="EMBL" id="CAG2058284.1"/>
    </source>
</evidence>
<evidence type="ECO:0000256" key="8">
    <source>
        <dbReference type="ARBA" id="ARBA00023136"/>
    </source>
</evidence>